<dbReference type="InterPro" id="IPR029044">
    <property type="entry name" value="Nucleotide-diphossugar_trans"/>
</dbReference>
<dbReference type="PANTHER" id="PTHR43685:SF11">
    <property type="entry name" value="GLYCOSYLTRANSFERASE TAGX-RELATED"/>
    <property type="match status" value="1"/>
</dbReference>
<dbReference type="InterPro" id="IPR050834">
    <property type="entry name" value="Glycosyltransf_2"/>
</dbReference>
<dbReference type="STRING" id="1317117.ATO7_04620"/>
<keyword evidence="3" id="KW-1185">Reference proteome</keyword>
<dbReference type="Pfam" id="PF00535">
    <property type="entry name" value="Glycos_transf_2"/>
    <property type="match status" value="1"/>
</dbReference>
<reference evidence="2 3" key="1">
    <citation type="submission" date="2013-04" db="EMBL/GenBank/DDBJ databases">
        <title>Oceanococcus atlanticus 22II-S10r2 Genome Sequencing.</title>
        <authorList>
            <person name="Lai Q."/>
            <person name="Li G."/>
            <person name="Shao Z."/>
        </authorList>
    </citation>
    <scope>NUCLEOTIDE SEQUENCE [LARGE SCALE GENOMIC DNA]</scope>
    <source>
        <strain evidence="2 3">22II-S10r2</strain>
    </source>
</reference>
<comment type="caution">
    <text evidence="2">The sequence shown here is derived from an EMBL/GenBank/DDBJ whole genome shotgun (WGS) entry which is preliminary data.</text>
</comment>
<gene>
    <name evidence="2" type="ORF">ATO7_04620</name>
</gene>
<evidence type="ECO:0000259" key="1">
    <source>
        <dbReference type="Pfam" id="PF00535"/>
    </source>
</evidence>
<feature type="domain" description="Glycosyltransferase 2-like" evidence="1">
    <location>
        <begin position="1"/>
        <end position="116"/>
    </location>
</feature>
<organism evidence="2 3">
    <name type="scientific">Oceanococcus atlanticus</name>
    <dbReference type="NCBI Taxonomy" id="1317117"/>
    <lineage>
        <taxon>Bacteria</taxon>
        <taxon>Pseudomonadati</taxon>
        <taxon>Pseudomonadota</taxon>
        <taxon>Gammaproteobacteria</taxon>
        <taxon>Chromatiales</taxon>
        <taxon>Oceanococcaceae</taxon>
        <taxon>Oceanococcus</taxon>
    </lineage>
</organism>
<dbReference type="SUPFAM" id="SSF53448">
    <property type="entry name" value="Nucleotide-diphospho-sugar transferases"/>
    <property type="match status" value="1"/>
</dbReference>
<dbReference type="Gene3D" id="3.90.550.10">
    <property type="entry name" value="Spore Coat Polysaccharide Biosynthesis Protein SpsA, Chain A"/>
    <property type="match status" value="1"/>
</dbReference>
<sequence>MPTYNRANLIVRAIESVLHQAHENIELLVVDDASSDDTARVMSRYANNTRVKYIRRETNGGAAATRNTGLRAAAGEFVAFHDDDDEWLYDRLSSQLKYFAVDKNLALTSCAMVRYNSHDDQFVFPPKALSLAADARCALARHLFAFTQTWLARRDCLVALGGFDETLRVWDDWDLMFRVSQAYTVEYTPELGVISHPSPQGIGADVSRRVHDLQIFVDKFRPQGDSHLMSNLHYMLGRFLATQGDWVAASAQGCRALRCDPMRARHWALVVGAPLLSALFQRRWRKRQS</sequence>
<dbReference type="AlphaFoldDB" id="A0A1Y1SHJ1"/>
<dbReference type="CDD" id="cd00761">
    <property type="entry name" value="Glyco_tranf_GTA_type"/>
    <property type="match status" value="1"/>
</dbReference>
<dbReference type="Proteomes" id="UP000192342">
    <property type="component" value="Unassembled WGS sequence"/>
</dbReference>
<proteinExistence type="predicted"/>
<dbReference type="EMBL" id="AQQV01000001">
    <property type="protein sequence ID" value="ORE89133.1"/>
    <property type="molecule type" value="Genomic_DNA"/>
</dbReference>
<keyword evidence="2" id="KW-0808">Transferase</keyword>
<dbReference type="PANTHER" id="PTHR43685">
    <property type="entry name" value="GLYCOSYLTRANSFERASE"/>
    <property type="match status" value="1"/>
</dbReference>
<protein>
    <submittedName>
        <fullName evidence="2">Glycosyl transferase family protein</fullName>
    </submittedName>
</protein>
<dbReference type="InterPro" id="IPR001173">
    <property type="entry name" value="Glyco_trans_2-like"/>
</dbReference>
<evidence type="ECO:0000313" key="3">
    <source>
        <dbReference type="Proteomes" id="UP000192342"/>
    </source>
</evidence>
<dbReference type="GO" id="GO:0016740">
    <property type="term" value="F:transferase activity"/>
    <property type="evidence" value="ECO:0007669"/>
    <property type="project" value="UniProtKB-KW"/>
</dbReference>
<accession>A0A1Y1SHJ1</accession>
<evidence type="ECO:0000313" key="2">
    <source>
        <dbReference type="EMBL" id="ORE89133.1"/>
    </source>
</evidence>
<name>A0A1Y1SHJ1_9GAMM</name>